<accession>A0A1S7LJL5</accession>
<protein>
    <submittedName>
        <fullName evidence="1">Uncharacterized protein</fullName>
    </submittedName>
</protein>
<sequence>MAEANGVFFYRVTLTGGHFSTPEREVDSVHG</sequence>
<organism evidence="1">
    <name type="scientific">Magnetococcus massalia (strain MO-1)</name>
    <dbReference type="NCBI Taxonomy" id="451514"/>
    <lineage>
        <taxon>Bacteria</taxon>
        <taxon>Pseudomonadati</taxon>
        <taxon>Pseudomonadota</taxon>
        <taxon>Magnetococcia</taxon>
        <taxon>Magnetococcales</taxon>
        <taxon>Magnetococcaceae</taxon>
        <taxon>Magnetococcus</taxon>
    </lineage>
</organism>
<dbReference type="EMBL" id="LO017727">
    <property type="protein sequence ID" value="CRH07162.1"/>
    <property type="molecule type" value="Genomic_DNA"/>
</dbReference>
<reference evidence="1" key="1">
    <citation type="submission" date="2015-04" db="EMBL/GenBank/DDBJ databases">
        <authorList>
            <person name="Syromyatnikov M.Y."/>
            <person name="Popov V.N."/>
        </authorList>
    </citation>
    <scope>NUCLEOTIDE SEQUENCE</scope>
    <source>
        <strain evidence="1">MO-1</strain>
    </source>
</reference>
<gene>
    <name evidence="1" type="ORF">MAGMO_3016</name>
</gene>
<evidence type="ECO:0000313" key="1">
    <source>
        <dbReference type="EMBL" id="CRH07162.1"/>
    </source>
</evidence>
<name>A0A1S7LJL5_MAGMO</name>
<proteinExistence type="predicted"/>
<dbReference type="AlphaFoldDB" id="A0A1S7LJL5"/>